<accession>A0AAW0XXX9</accession>
<gene>
    <name evidence="1" type="ORF">OTU49_016192</name>
</gene>
<dbReference type="EMBL" id="JARKIK010000013">
    <property type="protein sequence ID" value="KAK8747860.1"/>
    <property type="molecule type" value="Genomic_DNA"/>
</dbReference>
<name>A0AAW0XXX9_CHEQU</name>
<protein>
    <submittedName>
        <fullName evidence="1">Uncharacterized protein</fullName>
    </submittedName>
</protein>
<evidence type="ECO:0000313" key="1">
    <source>
        <dbReference type="EMBL" id="KAK8747860.1"/>
    </source>
</evidence>
<organism evidence="1 2">
    <name type="scientific">Cherax quadricarinatus</name>
    <name type="common">Australian red claw crayfish</name>
    <dbReference type="NCBI Taxonomy" id="27406"/>
    <lineage>
        <taxon>Eukaryota</taxon>
        <taxon>Metazoa</taxon>
        <taxon>Ecdysozoa</taxon>
        <taxon>Arthropoda</taxon>
        <taxon>Crustacea</taxon>
        <taxon>Multicrustacea</taxon>
        <taxon>Malacostraca</taxon>
        <taxon>Eumalacostraca</taxon>
        <taxon>Eucarida</taxon>
        <taxon>Decapoda</taxon>
        <taxon>Pleocyemata</taxon>
        <taxon>Astacidea</taxon>
        <taxon>Parastacoidea</taxon>
        <taxon>Parastacidae</taxon>
        <taxon>Cherax</taxon>
    </lineage>
</organism>
<evidence type="ECO:0000313" key="2">
    <source>
        <dbReference type="Proteomes" id="UP001445076"/>
    </source>
</evidence>
<dbReference type="Proteomes" id="UP001445076">
    <property type="component" value="Unassembled WGS sequence"/>
</dbReference>
<keyword evidence="2" id="KW-1185">Reference proteome</keyword>
<dbReference type="AlphaFoldDB" id="A0AAW0XXX9"/>
<comment type="caution">
    <text evidence="1">The sequence shown here is derived from an EMBL/GenBank/DDBJ whole genome shotgun (WGS) entry which is preliminary data.</text>
</comment>
<proteinExistence type="predicted"/>
<sequence>MARASAVALTIFTAETINRTNLKDFSLHSFKSFESTQSWRISKEHVCKANWVVDNQSSSDFIPLQKLKSFSPPQVSKKMFVKECITEKTKPFVQVNWHYYSN</sequence>
<reference evidence="1 2" key="1">
    <citation type="journal article" date="2024" name="BMC Genomics">
        <title>Genome assembly of redclaw crayfish (Cherax quadricarinatus) provides insights into its immune adaptation and hypoxia tolerance.</title>
        <authorList>
            <person name="Liu Z."/>
            <person name="Zheng J."/>
            <person name="Li H."/>
            <person name="Fang K."/>
            <person name="Wang S."/>
            <person name="He J."/>
            <person name="Zhou D."/>
            <person name="Weng S."/>
            <person name="Chi M."/>
            <person name="Gu Z."/>
            <person name="He J."/>
            <person name="Li F."/>
            <person name="Wang M."/>
        </authorList>
    </citation>
    <scope>NUCLEOTIDE SEQUENCE [LARGE SCALE GENOMIC DNA]</scope>
    <source>
        <strain evidence="1">ZL_2023a</strain>
    </source>
</reference>